<evidence type="ECO:0000313" key="3">
    <source>
        <dbReference type="EMBL" id="MFD2556712.1"/>
    </source>
</evidence>
<name>A0ABW5L6C5_9SPHI</name>
<evidence type="ECO:0000256" key="1">
    <source>
        <dbReference type="SAM" id="MobiDB-lite"/>
    </source>
</evidence>
<sequence>MNNKAKQKLIVCTCLVMGLALYSNLPHTLDAPVHPIVESSDPVDYDRLGTKIFAPKKPTKRSNDEALERYLTPYN</sequence>
<dbReference type="EMBL" id="JBHULD010000025">
    <property type="protein sequence ID" value="MFD2556712.1"/>
    <property type="molecule type" value="Genomic_DNA"/>
</dbReference>
<dbReference type="Proteomes" id="UP001597440">
    <property type="component" value="Unassembled WGS sequence"/>
</dbReference>
<proteinExistence type="predicted"/>
<evidence type="ECO:0000313" key="4">
    <source>
        <dbReference type="Proteomes" id="UP001597440"/>
    </source>
</evidence>
<reference evidence="4" key="1">
    <citation type="journal article" date="2019" name="Int. J. Syst. Evol. Microbiol.">
        <title>The Global Catalogue of Microorganisms (GCM) 10K type strain sequencing project: providing services to taxonomists for standard genome sequencing and annotation.</title>
        <authorList>
            <consortium name="The Broad Institute Genomics Platform"/>
            <consortium name="The Broad Institute Genome Sequencing Center for Infectious Disease"/>
            <person name="Wu L."/>
            <person name="Ma J."/>
        </authorList>
    </citation>
    <scope>NUCLEOTIDE SEQUENCE [LARGE SCALE GENOMIC DNA]</scope>
    <source>
        <strain evidence="4">KCTC 52298</strain>
    </source>
</reference>
<accession>A0ABW5L6C5</accession>
<feature type="chain" id="PRO_5045340318" evidence="2">
    <location>
        <begin position="23"/>
        <end position="75"/>
    </location>
</feature>
<keyword evidence="2" id="KW-0732">Signal</keyword>
<gene>
    <name evidence="3" type="ORF">ACFSQW_20155</name>
</gene>
<comment type="caution">
    <text evidence="3">The sequence shown here is derived from an EMBL/GenBank/DDBJ whole genome shotgun (WGS) entry which is preliminary data.</text>
</comment>
<dbReference type="RefSeq" id="WP_210354878.1">
    <property type="nucleotide sequence ID" value="NZ_JAEQMU010000002.1"/>
</dbReference>
<evidence type="ECO:0000256" key="2">
    <source>
        <dbReference type="SAM" id="SignalP"/>
    </source>
</evidence>
<organism evidence="3 4">
    <name type="scientific">Sphingobacterium tabacisoli</name>
    <dbReference type="NCBI Taxonomy" id="2044855"/>
    <lineage>
        <taxon>Bacteria</taxon>
        <taxon>Pseudomonadati</taxon>
        <taxon>Bacteroidota</taxon>
        <taxon>Sphingobacteriia</taxon>
        <taxon>Sphingobacteriales</taxon>
        <taxon>Sphingobacteriaceae</taxon>
        <taxon>Sphingobacterium</taxon>
    </lineage>
</organism>
<keyword evidence="4" id="KW-1185">Reference proteome</keyword>
<feature type="region of interest" description="Disordered" evidence="1">
    <location>
        <begin position="56"/>
        <end position="75"/>
    </location>
</feature>
<protein>
    <submittedName>
        <fullName evidence="3">Uncharacterized protein</fullName>
    </submittedName>
</protein>
<feature type="signal peptide" evidence="2">
    <location>
        <begin position="1"/>
        <end position="22"/>
    </location>
</feature>